<dbReference type="InterPro" id="IPR027823">
    <property type="entry name" value="DUF4468"/>
</dbReference>
<accession>A0A532V1G7</accession>
<dbReference type="EMBL" id="NJBO01000015">
    <property type="protein sequence ID" value="TKJ40989.1"/>
    <property type="molecule type" value="Genomic_DNA"/>
</dbReference>
<dbReference type="Pfam" id="PF14730">
    <property type="entry name" value="DUF4468"/>
    <property type="match status" value="1"/>
</dbReference>
<sequence>MKRWIAYCIAPLLGIAGAIGVIIMMSACATTANILPPEERIIQETIEVEGKSKDEIYRDARIWMVRTFTESKAVIEYEDKEAGTIAGKGYVKATGKSFKIAAFAYNVLAEARATPYIRLTITIEAKDNRARITVDQLRMAMKGWGGLGEESSIETVELFEEAKIDIQPLIQDFRDYVTTVREEEW</sequence>
<dbReference type="Proteomes" id="UP000317778">
    <property type="component" value="Unassembled WGS sequence"/>
</dbReference>
<evidence type="ECO:0000313" key="2">
    <source>
        <dbReference type="EMBL" id="TKJ40989.1"/>
    </source>
</evidence>
<dbReference type="Gene3D" id="3.30.530.80">
    <property type="match status" value="1"/>
</dbReference>
<feature type="domain" description="DUF4468" evidence="1">
    <location>
        <begin position="43"/>
        <end position="138"/>
    </location>
</feature>
<dbReference type="AlphaFoldDB" id="A0A532V1G7"/>
<organism evidence="2 3">
    <name type="scientific">candidate division TA06 bacterium B3_TA06</name>
    <dbReference type="NCBI Taxonomy" id="2012487"/>
    <lineage>
        <taxon>Bacteria</taxon>
        <taxon>Bacteria division TA06</taxon>
    </lineage>
</organism>
<gene>
    <name evidence="2" type="ORF">CEE36_08985</name>
</gene>
<evidence type="ECO:0000313" key="3">
    <source>
        <dbReference type="Proteomes" id="UP000317778"/>
    </source>
</evidence>
<comment type="caution">
    <text evidence="2">The sequence shown here is derived from an EMBL/GenBank/DDBJ whole genome shotgun (WGS) entry which is preliminary data.</text>
</comment>
<evidence type="ECO:0000259" key="1">
    <source>
        <dbReference type="Pfam" id="PF14730"/>
    </source>
</evidence>
<reference evidence="2 3" key="1">
    <citation type="submission" date="2017-06" db="EMBL/GenBank/DDBJ databases">
        <title>Novel microbial phyla capable of carbon fixation and sulfur reduction in deep-sea sediments.</title>
        <authorList>
            <person name="Huang J."/>
            <person name="Baker B."/>
            <person name="Wang Y."/>
        </authorList>
    </citation>
    <scope>NUCLEOTIDE SEQUENCE [LARGE SCALE GENOMIC DNA]</scope>
    <source>
        <strain evidence="2">B3_TA06</strain>
    </source>
</reference>
<name>A0A532V1G7_UNCT6</name>
<protein>
    <recommendedName>
        <fullName evidence="1">DUF4468 domain-containing protein</fullName>
    </recommendedName>
</protein>
<proteinExistence type="predicted"/>
<dbReference type="PROSITE" id="PS51257">
    <property type="entry name" value="PROKAR_LIPOPROTEIN"/>
    <property type="match status" value="1"/>
</dbReference>